<comment type="similarity">
    <text evidence="2">Belongs to the peptidase M20A family. ArgE subfamily.</text>
</comment>
<dbReference type="InterPro" id="IPR050072">
    <property type="entry name" value="Peptidase_M20A"/>
</dbReference>
<dbReference type="PANTHER" id="PTHR43808">
    <property type="entry name" value="ACETYLORNITHINE DEACETYLASE"/>
    <property type="match status" value="1"/>
</dbReference>
<dbReference type="GO" id="GO:0046872">
    <property type="term" value="F:metal ion binding"/>
    <property type="evidence" value="ECO:0007669"/>
    <property type="project" value="UniProtKB-KW"/>
</dbReference>
<feature type="domain" description="Peptidase M20 dimerisation" evidence="10">
    <location>
        <begin position="170"/>
        <end position="281"/>
    </location>
</feature>
<name>A0A1M6MU91_9GAMM</name>
<dbReference type="Pfam" id="PF07687">
    <property type="entry name" value="M20_dimer"/>
    <property type="match status" value="1"/>
</dbReference>
<dbReference type="NCBIfam" id="NF005710">
    <property type="entry name" value="PRK07522.1"/>
    <property type="match status" value="1"/>
</dbReference>
<evidence type="ECO:0000256" key="7">
    <source>
        <dbReference type="ARBA" id="ARBA00022801"/>
    </source>
</evidence>
<evidence type="ECO:0000313" key="11">
    <source>
        <dbReference type="EMBL" id="SHJ86982.1"/>
    </source>
</evidence>
<dbReference type="PANTHER" id="PTHR43808:SF31">
    <property type="entry name" value="N-ACETYL-L-CITRULLINE DEACETYLASE"/>
    <property type="match status" value="1"/>
</dbReference>
<evidence type="ECO:0000256" key="2">
    <source>
        <dbReference type="ARBA" id="ARBA00005691"/>
    </source>
</evidence>
<gene>
    <name evidence="11" type="ORF">SAMN05192556_101166</name>
</gene>
<keyword evidence="8" id="KW-0862">Zinc</keyword>
<evidence type="ECO:0000313" key="12">
    <source>
        <dbReference type="Proteomes" id="UP000184248"/>
    </source>
</evidence>
<dbReference type="CDD" id="cd03894">
    <property type="entry name" value="M20_ArgE"/>
    <property type="match status" value="1"/>
</dbReference>
<dbReference type="Proteomes" id="UP000184248">
    <property type="component" value="Unassembled WGS sequence"/>
</dbReference>
<dbReference type="AlphaFoldDB" id="A0A1M6MU91"/>
<comment type="cofactor">
    <cofactor evidence="1">
        <name>Zn(2+)</name>
        <dbReference type="ChEBI" id="CHEBI:29105"/>
    </cofactor>
</comment>
<keyword evidence="12" id="KW-1185">Reference proteome</keyword>
<dbReference type="RefSeq" id="WP_064698025.1">
    <property type="nucleotide sequence ID" value="NZ_BDEO01000001.1"/>
</dbReference>
<evidence type="ECO:0000256" key="8">
    <source>
        <dbReference type="ARBA" id="ARBA00022833"/>
    </source>
</evidence>
<proteinExistence type="inferred from homology"/>
<evidence type="ECO:0000256" key="9">
    <source>
        <dbReference type="ARBA" id="ARBA00023285"/>
    </source>
</evidence>
<organism evidence="11 12">
    <name type="scientific">Halomonas caseinilytica</name>
    <dbReference type="NCBI Taxonomy" id="438744"/>
    <lineage>
        <taxon>Bacteria</taxon>
        <taxon>Pseudomonadati</taxon>
        <taxon>Pseudomonadota</taxon>
        <taxon>Gammaproteobacteria</taxon>
        <taxon>Oceanospirillales</taxon>
        <taxon>Halomonadaceae</taxon>
        <taxon>Halomonas</taxon>
    </lineage>
</organism>
<dbReference type="GO" id="GO:0006526">
    <property type="term" value="P:L-arginine biosynthetic process"/>
    <property type="evidence" value="ECO:0007669"/>
    <property type="project" value="UniProtKB-KW"/>
</dbReference>
<dbReference type="Gene3D" id="3.40.630.10">
    <property type="entry name" value="Zn peptidases"/>
    <property type="match status" value="1"/>
</dbReference>
<keyword evidence="9" id="KW-0170">Cobalt</keyword>
<evidence type="ECO:0000256" key="5">
    <source>
        <dbReference type="ARBA" id="ARBA00022605"/>
    </source>
</evidence>
<evidence type="ECO:0000256" key="4">
    <source>
        <dbReference type="ARBA" id="ARBA00022571"/>
    </source>
</evidence>
<keyword evidence="4" id="KW-0055">Arginine biosynthesis</keyword>
<accession>A0A1M6MU91</accession>
<dbReference type="Gene3D" id="3.30.70.360">
    <property type="match status" value="1"/>
</dbReference>
<keyword evidence="6" id="KW-0479">Metal-binding</keyword>
<evidence type="ECO:0000256" key="3">
    <source>
        <dbReference type="ARBA" id="ARBA00022490"/>
    </source>
</evidence>
<keyword evidence="3" id="KW-0963">Cytoplasm</keyword>
<evidence type="ECO:0000256" key="1">
    <source>
        <dbReference type="ARBA" id="ARBA00001947"/>
    </source>
</evidence>
<dbReference type="GO" id="GO:0008777">
    <property type="term" value="F:acetylornithine deacetylase activity"/>
    <property type="evidence" value="ECO:0007669"/>
    <property type="project" value="TreeGrafter"/>
</dbReference>
<dbReference type="Pfam" id="PF01546">
    <property type="entry name" value="Peptidase_M20"/>
    <property type="match status" value="1"/>
</dbReference>
<evidence type="ECO:0000259" key="10">
    <source>
        <dbReference type="Pfam" id="PF07687"/>
    </source>
</evidence>
<dbReference type="InterPro" id="IPR036264">
    <property type="entry name" value="Bact_exopeptidase_dim_dom"/>
</dbReference>
<keyword evidence="7" id="KW-0378">Hydrolase</keyword>
<dbReference type="InterPro" id="IPR002933">
    <property type="entry name" value="Peptidase_M20"/>
</dbReference>
<dbReference type="InterPro" id="IPR010169">
    <property type="entry name" value="AcOrn-deacetyl"/>
</dbReference>
<dbReference type="EMBL" id="FRAL01000001">
    <property type="protein sequence ID" value="SHJ86982.1"/>
    <property type="molecule type" value="Genomic_DNA"/>
</dbReference>
<dbReference type="SUPFAM" id="SSF55031">
    <property type="entry name" value="Bacterial exopeptidase dimerisation domain"/>
    <property type="match status" value="1"/>
</dbReference>
<keyword evidence="5" id="KW-0028">Amino-acid biosynthesis</keyword>
<dbReference type="InterPro" id="IPR011650">
    <property type="entry name" value="Peptidase_M20_dimer"/>
</dbReference>
<dbReference type="OrthoDB" id="3665926at2"/>
<reference evidence="12" key="1">
    <citation type="submission" date="2016-11" db="EMBL/GenBank/DDBJ databases">
        <authorList>
            <person name="Varghese N."/>
            <person name="Submissions S."/>
        </authorList>
    </citation>
    <scope>NUCLEOTIDE SEQUENCE [LARGE SCALE GENOMIC DNA]</scope>
    <source>
        <strain evidence="12">ALO Sharm</strain>
    </source>
</reference>
<sequence>MTATEILQRLVGFATVSRDSNLALIEWIEAWLDDHGVEHWRIESDDSRKANLLARIGPAVEGGVVLSGHTDVVPVDGQPWSSDPFVLRDGNDGRLYGRGTCDMKGFIACALAEVPRWVTMTLERPLWLAFSYDEEVGCVGAPRMIERLMADHPRPSTVIVGEPTLMQPVVAQKGATNLRTTVTGREAHSSQVYQGVSAIHVAARLVTKIEDVMRELKAEGRVDEAFNVVHSSLHVGRIEGGTAINIMARQCTFEWEIRHLPSDEIEELRGRVDAYAAELEAEMQRTAPETGIVTEALNVTVPALADRDNDEVLGLCRALLGSEVEASAVAYATEAGQFQRQGLSTLICGPGSISQAHQPDEYIECEQLAAGERFMTALGERLSTRSTA</sequence>
<dbReference type="SUPFAM" id="SSF53187">
    <property type="entry name" value="Zn-dependent exopeptidases"/>
    <property type="match status" value="1"/>
</dbReference>
<dbReference type="NCBIfam" id="TIGR01892">
    <property type="entry name" value="AcOrn-deacetyl"/>
    <property type="match status" value="1"/>
</dbReference>
<dbReference type="InterPro" id="IPR001261">
    <property type="entry name" value="ArgE/DapE_CS"/>
</dbReference>
<evidence type="ECO:0000256" key="6">
    <source>
        <dbReference type="ARBA" id="ARBA00022723"/>
    </source>
</evidence>
<protein>
    <submittedName>
        <fullName evidence="11">Acetylornithine deacetylase</fullName>
    </submittedName>
</protein>
<dbReference type="PROSITE" id="PS00759">
    <property type="entry name" value="ARGE_DAPE_CPG2_2"/>
    <property type="match status" value="1"/>
</dbReference>